<dbReference type="AlphaFoldDB" id="M2XI59"/>
<reference evidence="1 2" key="2">
    <citation type="journal article" date="2012" name="PLoS Pathog.">
        <title>Diverse lifestyles and strategies of plant pathogenesis encoded in the genomes of eighteen Dothideomycetes fungi.</title>
        <authorList>
            <person name="Ohm R.A."/>
            <person name="Feau N."/>
            <person name="Henrissat B."/>
            <person name="Schoch C.L."/>
            <person name="Horwitz B.A."/>
            <person name="Barry K.W."/>
            <person name="Condon B.J."/>
            <person name="Copeland A.C."/>
            <person name="Dhillon B."/>
            <person name="Glaser F."/>
            <person name="Hesse C.N."/>
            <person name="Kosti I."/>
            <person name="LaButti K."/>
            <person name="Lindquist E.A."/>
            <person name="Lucas S."/>
            <person name="Salamov A.A."/>
            <person name="Bradshaw R.E."/>
            <person name="Ciuffetti L."/>
            <person name="Hamelin R.C."/>
            <person name="Kema G.H.J."/>
            <person name="Lawrence C."/>
            <person name="Scott J.A."/>
            <person name="Spatafora J.W."/>
            <person name="Turgeon B.G."/>
            <person name="de Wit P.J.G.M."/>
            <person name="Zhong S."/>
            <person name="Goodwin S.B."/>
            <person name="Grigoriev I.V."/>
        </authorList>
    </citation>
    <scope>NUCLEOTIDE SEQUENCE [LARGE SCALE GENOMIC DNA]</scope>
    <source>
        <strain evidence="2">NZE10 / CBS 128990</strain>
    </source>
</reference>
<sequence length="217" mass="24531">MSSNPLCHLLTLPLELREQIYTATLTCTDTHAFCVWNGLLLSLVDGHLYKLFTHKPWNSGTSLQCGTAGLPLLRTSRQIHSEASRIFHETLSLQLHVDGRYRSPTEIRGLSLGAVEDVGFLRGVREWDITVRLRNVEDAERLVAQLDSLRGIVEGRRVGVEWKSVSVQISRYADEEDEEGGRKVLGAVRGLTGVEELVEGGERYRELTRVYCWERGR</sequence>
<keyword evidence="2" id="KW-1185">Reference proteome</keyword>
<evidence type="ECO:0000313" key="2">
    <source>
        <dbReference type="Proteomes" id="UP000016933"/>
    </source>
</evidence>
<reference evidence="2" key="1">
    <citation type="journal article" date="2012" name="PLoS Genet.">
        <title>The genomes of the fungal plant pathogens Cladosporium fulvum and Dothistroma septosporum reveal adaptation to different hosts and lifestyles but also signatures of common ancestry.</title>
        <authorList>
            <person name="de Wit P.J.G.M."/>
            <person name="van der Burgt A."/>
            <person name="Oekmen B."/>
            <person name="Stergiopoulos I."/>
            <person name="Abd-Elsalam K.A."/>
            <person name="Aerts A.L."/>
            <person name="Bahkali A.H."/>
            <person name="Beenen H.G."/>
            <person name="Chettri P."/>
            <person name="Cox M.P."/>
            <person name="Datema E."/>
            <person name="de Vries R.P."/>
            <person name="Dhillon B."/>
            <person name="Ganley A.R."/>
            <person name="Griffiths S.A."/>
            <person name="Guo Y."/>
            <person name="Hamelin R.C."/>
            <person name="Henrissat B."/>
            <person name="Kabir M.S."/>
            <person name="Jashni M.K."/>
            <person name="Kema G."/>
            <person name="Klaubauf S."/>
            <person name="Lapidus A."/>
            <person name="Levasseur A."/>
            <person name="Lindquist E."/>
            <person name="Mehrabi R."/>
            <person name="Ohm R.A."/>
            <person name="Owen T.J."/>
            <person name="Salamov A."/>
            <person name="Schwelm A."/>
            <person name="Schijlen E."/>
            <person name="Sun H."/>
            <person name="van den Burg H.A."/>
            <person name="van Ham R.C.H.J."/>
            <person name="Zhang S."/>
            <person name="Goodwin S.B."/>
            <person name="Grigoriev I.V."/>
            <person name="Collemare J."/>
            <person name="Bradshaw R.E."/>
        </authorList>
    </citation>
    <scope>NUCLEOTIDE SEQUENCE [LARGE SCALE GENOMIC DNA]</scope>
    <source>
        <strain evidence="2">NZE10 / CBS 128990</strain>
    </source>
</reference>
<dbReference type="OrthoDB" id="62952at2759"/>
<name>M2XI59_DOTSN</name>
<evidence type="ECO:0000313" key="1">
    <source>
        <dbReference type="EMBL" id="EME39157.1"/>
    </source>
</evidence>
<dbReference type="PANTHER" id="PTHR42085">
    <property type="entry name" value="F-BOX DOMAIN-CONTAINING PROTEIN"/>
    <property type="match status" value="1"/>
</dbReference>
<dbReference type="InterPro" id="IPR038883">
    <property type="entry name" value="AN11006-like"/>
</dbReference>
<organism evidence="1 2">
    <name type="scientific">Dothistroma septosporum (strain NZE10 / CBS 128990)</name>
    <name type="common">Red band needle blight fungus</name>
    <name type="synonym">Mycosphaerella pini</name>
    <dbReference type="NCBI Taxonomy" id="675120"/>
    <lineage>
        <taxon>Eukaryota</taxon>
        <taxon>Fungi</taxon>
        <taxon>Dikarya</taxon>
        <taxon>Ascomycota</taxon>
        <taxon>Pezizomycotina</taxon>
        <taxon>Dothideomycetes</taxon>
        <taxon>Dothideomycetidae</taxon>
        <taxon>Mycosphaerellales</taxon>
        <taxon>Mycosphaerellaceae</taxon>
        <taxon>Dothistroma</taxon>
    </lineage>
</organism>
<dbReference type="PANTHER" id="PTHR42085:SF2">
    <property type="entry name" value="F-BOX DOMAIN-CONTAINING PROTEIN"/>
    <property type="match status" value="1"/>
</dbReference>
<proteinExistence type="predicted"/>
<protein>
    <recommendedName>
        <fullName evidence="3">F-box domain-containing protein</fullName>
    </recommendedName>
</protein>
<dbReference type="Proteomes" id="UP000016933">
    <property type="component" value="Unassembled WGS sequence"/>
</dbReference>
<gene>
    <name evidence="1" type="ORF">DOTSEDRAFT_56638</name>
</gene>
<evidence type="ECO:0008006" key="3">
    <source>
        <dbReference type="Google" id="ProtNLM"/>
    </source>
</evidence>
<accession>M2XI59</accession>
<dbReference type="eggNOG" id="ENOG502TGYY">
    <property type="taxonomic scope" value="Eukaryota"/>
</dbReference>
<dbReference type="EMBL" id="KB446545">
    <property type="protein sequence ID" value="EME39157.1"/>
    <property type="molecule type" value="Genomic_DNA"/>
</dbReference>
<feature type="non-terminal residue" evidence="1">
    <location>
        <position position="1"/>
    </location>
</feature>
<dbReference type="HOGENOM" id="CLU_1272272_0_0_1"/>